<protein>
    <recommendedName>
        <fullName evidence="3">Proteasome subunit beta</fullName>
    </recommendedName>
</protein>
<sequence length="223" mass="25355">MSRFHSDSVTPASSVVGVKFDDGVMIAADTLVVYGNACRYQDVDRVMRINRNTILGGGRDFADVQAVVRTISHKIIEDHCFQDGHHLSPKSLHSWMTRLLYSRRNKRDKLDVDLVIGGMTPNNKPYLGYVDSRGTALTSDVVTTGFSRVLVEPLIRERQPRHRPFTYVEAVNALRECMKVLFYRDTRSIEYYTIGVCSRDECKIKGPFKAKTCWKIAELNTGF</sequence>
<dbReference type="GO" id="GO:0005634">
    <property type="term" value="C:nucleus"/>
    <property type="evidence" value="ECO:0007669"/>
    <property type="project" value="UniProtKB-SubCell"/>
</dbReference>
<dbReference type="PIRSF" id="PIRSF001213">
    <property type="entry name" value="Psome_endopept_beta"/>
    <property type="match status" value="1"/>
</dbReference>
<keyword evidence="3" id="KW-0963">Cytoplasm</keyword>
<comment type="function">
    <text evidence="3">Non-catalytic component of the proteasome.</text>
</comment>
<gene>
    <name evidence="4" type="primary">Dmoj\GI10953</name>
    <name evidence="4" type="ORF">Dmoj_GI10953</name>
</gene>
<accession>A0A0Q9XUQ0</accession>
<dbReference type="PANTHER" id="PTHR32194:SF6">
    <property type="entry name" value="PROTEASOME SUBUNIT BETA"/>
    <property type="match status" value="1"/>
</dbReference>
<dbReference type="CDD" id="cd03760">
    <property type="entry name" value="proteasome_beta_type_4"/>
    <property type="match status" value="1"/>
</dbReference>
<dbReference type="Pfam" id="PF00227">
    <property type="entry name" value="Proteasome"/>
    <property type="match status" value="1"/>
</dbReference>
<dbReference type="EMBL" id="CH933814">
    <property type="protein sequence ID" value="KRG07491.1"/>
    <property type="molecule type" value="Genomic_DNA"/>
</dbReference>
<dbReference type="Gene3D" id="3.60.20.10">
    <property type="entry name" value="Glutamine Phosphoribosylpyrophosphate, subunit 1, domain 1"/>
    <property type="match status" value="1"/>
</dbReference>
<keyword evidence="5" id="KW-1185">Reference proteome</keyword>
<evidence type="ECO:0000313" key="5">
    <source>
        <dbReference type="Proteomes" id="UP000009192"/>
    </source>
</evidence>
<dbReference type="KEGG" id="dmo:Dmoj_GI10953"/>
<proteinExistence type="inferred from homology"/>
<dbReference type="GO" id="GO:0051603">
    <property type="term" value="P:proteolysis involved in protein catabolic process"/>
    <property type="evidence" value="ECO:0007669"/>
    <property type="project" value="InterPro"/>
</dbReference>
<dbReference type="InterPro" id="IPR029055">
    <property type="entry name" value="Ntn_hydrolases_N"/>
</dbReference>
<dbReference type="InterPro" id="IPR023333">
    <property type="entry name" value="Proteasome_suB-type"/>
</dbReference>
<dbReference type="GO" id="GO:0005737">
    <property type="term" value="C:cytoplasm"/>
    <property type="evidence" value="ECO:0007669"/>
    <property type="project" value="UniProtKB-SubCell"/>
</dbReference>
<organism evidence="4 5">
    <name type="scientific">Drosophila mojavensis</name>
    <name type="common">Fruit fly</name>
    <dbReference type="NCBI Taxonomy" id="7230"/>
    <lineage>
        <taxon>Eukaryota</taxon>
        <taxon>Metazoa</taxon>
        <taxon>Ecdysozoa</taxon>
        <taxon>Arthropoda</taxon>
        <taxon>Hexapoda</taxon>
        <taxon>Insecta</taxon>
        <taxon>Pterygota</taxon>
        <taxon>Neoptera</taxon>
        <taxon>Endopterygota</taxon>
        <taxon>Diptera</taxon>
        <taxon>Brachycera</taxon>
        <taxon>Muscomorpha</taxon>
        <taxon>Ephydroidea</taxon>
        <taxon>Drosophilidae</taxon>
        <taxon>Drosophila</taxon>
    </lineage>
</organism>
<comment type="subcellular location">
    <subcellularLocation>
        <location evidence="3">Cytoplasm</location>
    </subcellularLocation>
    <subcellularLocation>
        <location evidence="3">Nucleus</location>
    </subcellularLocation>
</comment>
<dbReference type="InterPro" id="IPR016295">
    <property type="entry name" value="Proteasome_beta4"/>
</dbReference>
<dbReference type="InParanoid" id="A0A0Q9XUQ0"/>
<dbReference type="Proteomes" id="UP000009192">
    <property type="component" value="Unassembled WGS sequence"/>
</dbReference>
<evidence type="ECO:0000256" key="2">
    <source>
        <dbReference type="ARBA" id="ARBA00026071"/>
    </source>
</evidence>
<keyword evidence="3" id="KW-0647">Proteasome</keyword>
<dbReference type="InterPro" id="IPR001353">
    <property type="entry name" value="Proteasome_sua/b"/>
</dbReference>
<comment type="subunit">
    <text evidence="2">The 26S proteasome consists of a 20S proteasome core and two 19S regulatory subunits. The 20S proteasome core is composed of 28 subunits that are arranged in four stacked rings, resulting in a barrel-shaped structure. The two end rings are each formed by seven alpha subunits, and the two central rings are each formed by seven beta subunits. The catalytic chamber with the active sites is on the inside of the barrel.</text>
</comment>
<dbReference type="GO" id="GO:0019774">
    <property type="term" value="C:proteasome core complex, beta-subunit complex"/>
    <property type="evidence" value="ECO:0007669"/>
    <property type="project" value="UniProtKB-UniRule"/>
</dbReference>
<keyword evidence="1 3" id="KW-0539">Nucleus</keyword>
<dbReference type="AlphaFoldDB" id="A0A0Q9XUQ0"/>
<dbReference type="SUPFAM" id="SSF56235">
    <property type="entry name" value="N-terminal nucleophile aminohydrolases (Ntn hydrolases)"/>
    <property type="match status" value="1"/>
</dbReference>
<name>A0A0Q9XUQ0_DROMO</name>
<dbReference type="eggNOG" id="KOG0185">
    <property type="taxonomic scope" value="Eukaryota"/>
</dbReference>
<comment type="similarity">
    <text evidence="3">Belongs to the peptidase T1B family.</text>
</comment>
<evidence type="ECO:0000313" key="4">
    <source>
        <dbReference type="EMBL" id="KRG07491.1"/>
    </source>
</evidence>
<dbReference type="OrthoDB" id="6413693at2759"/>
<evidence type="ECO:0000256" key="1">
    <source>
        <dbReference type="ARBA" id="ARBA00023242"/>
    </source>
</evidence>
<dbReference type="PANTHER" id="PTHR32194">
    <property type="entry name" value="METALLOPROTEASE TLDD"/>
    <property type="match status" value="1"/>
</dbReference>
<reference evidence="4 5" key="1">
    <citation type="journal article" date="2007" name="Nature">
        <title>Evolution of genes and genomes on the Drosophila phylogeny.</title>
        <authorList>
            <consortium name="Drosophila 12 Genomes Consortium"/>
            <person name="Clark A.G."/>
            <person name="Eisen M.B."/>
            <person name="Smith D.R."/>
            <person name="Bergman C.M."/>
            <person name="Oliver B."/>
            <person name="Markow T.A."/>
            <person name="Kaufman T.C."/>
            <person name="Kellis M."/>
            <person name="Gelbart W."/>
            <person name="Iyer V.N."/>
            <person name="Pollard D.A."/>
            <person name="Sackton T.B."/>
            <person name="Larracuente A.M."/>
            <person name="Singh N.D."/>
            <person name="Abad J.P."/>
            <person name="Abt D.N."/>
            <person name="Adryan B."/>
            <person name="Aguade M."/>
            <person name="Akashi H."/>
            <person name="Anderson W.W."/>
            <person name="Aquadro C.F."/>
            <person name="Ardell D.H."/>
            <person name="Arguello R."/>
            <person name="Artieri C.G."/>
            <person name="Barbash D.A."/>
            <person name="Barker D."/>
            <person name="Barsanti P."/>
            <person name="Batterham P."/>
            <person name="Batzoglou S."/>
            <person name="Begun D."/>
            <person name="Bhutkar A."/>
            <person name="Blanco E."/>
            <person name="Bosak S.A."/>
            <person name="Bradley R.K."/>
            <person name="Brand A.D."/>
            <person name="Brent M.R."/>
            <person name="Brooks A.N."/>
            <person name="Brown R.H."/>
            <person name="Butlin R.K."/>
            <person name="Caggese C."/>
            <person name="Calvi B.R."/>
            <person name="Bernardo de Carvalho A."/>
            <person name="Caspi A."/>
            <person name="Castrezana S."/>
            <person name="Celniker S.E."/>
            <person name="Chang J.L."/>
            <person name="Chapple C."/>
            <person name="Chatterji S."/>
            <person name="Chinwalla A."/>
            <person name="Civetta A."/>
            <person name="Clifton S.W."/>
            <person name="Comeron J.M."/>
            <person name="Costello J.C."/>
            <person name="Coyne J.A."/>
            <person name="Daub J."/>
            <person name="David R.G."/>
            <person name="Delcher A.L."/>
            <person name="Delehaunty K."/>
            <person name="Do C.B."/>
            <person name="Ebling H."/>
            <person name="Edwards K."/>
            <person name="Eickbush T."/>
            <person name="Evans J.D."/>
            <person name="Filipski A."/>
            <person name="Findeiss S."/>
            <person name="Freyhult E."/>
            <person name="Fulton L."/>
            <person name="Fulton R."/>
            <person name="Garcia A.C."/>
            <person name="Gardiner A."/>
            <person name="Garfield D.A."/>
            <person name="Garvin B.E."/>
            <person name="Gibson G."/>
            <person name="Gilbert D."/>
            <person name="Gnerre S."/>
            <person name="Godfrey J."/>
            <person name="Good R."/>
            <person name="Gotea V."/>
            <person name="Gravely B."/>
            <person name="Greenberg A.J."/>
            <person name="Griffiths-Jones S."/>
            <person name="Gross S."/>
            <person name="Guigo R."/>
            <person name="Gustafson E.A."/>
            <person name="Haerty W."/>
            <person name="Hahn M.W."/>
            <person name="Halligan D.L."/>
            <person name="Halpern A.L."/>
            <person name="Halter G.M."/>
            <person name="Han M.V."/>
            <person name="Heger A."/>
            <person name="Hillier L."/>
            <person name="Hinrichs A.S."/>
            <person name="Holmes I."/>
            <person name="Hoskins R.A."/>
            <person name="Hubisz M.J."/>
            <person name="Hultmark D."/>
            <person name="Huntley M.A."/>
            <person name="Jaffe D.B."/>
            <person name="Jagadeeshan S."/>
            <person name="Jeck W.R."/>
            <person name="Johnson J."/>
            <person name="Jones C.D."/>
            <person name="Jordan W.C."/>
            <person name="Karpen G.H."/>
            <person name="Kataoka E."/>
            <person name="Keightley P.D."/>
            <person name="Kheradpour P."/>
            <person name="Kirkness E.F."/>
            <person name="Koerich L.B."/>
            <person name="Kristiansen K."/>
            <person name="Kudrna D."/>
            <person name="Kulathinal R.J."/>
            <person name="Kumar S."/>
            <person name="Kwok R."/>
            <person name="Lander E."/>
            <person name="Langley C.H."/>
            <person name="Lapoint R."/>
            <person name="Lazzaro B.P."/>
            <person name="Lee S.J."/>
            <person name="Levesque L."/>
            <person name="Li R."/>
            <person name="Lin C.F."/>
            <person name="Lin M.F."/>
            <person name="Lindblad-Toh K."/>
            <person name="Llopart A."/>
            <person name="Long M."/>
            <person name="Low L."/>
            <person name="Lozovsky E."/>
            <person name="Lu J."/>
            <person name="Luo M."/>
            <person name="Machado C.A."/>
            <person name="Makalowski W."/>
            <person name="Marzo M."/>
            <person name="Matsuda M."/>
            <person name="Matzkin L."/>
            <person name="McAllister B."/>
            <person name="McBride C.S."/>
            <person name="McKernan B."/>
            <person name="McKernan K."/>
            <person name="Mendez-Lago M."/>
            <person name="Minx P."/>
            <person name="Mollenhauer M.U."/>
            <person name="Montooth K."/>
            <person name="Mount S.M."/>
            <person name="Mu X."/>
            <person name="Myers E."/>
            <person name="Negre B."/>
            <person name="Newfeld S."/>
            <person name="Nielsen R."/>
            <person name="Noor M.A."/>
            <person name="O'Grady P."/>
            <person name="Pachter L."/>
            <person name="Papaceit M."/>
            <person name="Parisi M.J."/>
            <person name="Parisi M."/>
            <person name="Parts L."/>
            <person name="Pedersen J.S."/>
            <person name="Pesole G."/>
            <person name="Phillippy A.M."/>
            <person name="Ponting C.P."/>
            <person name="Pop M."/>
            <person name="Porcelli D."/>
            <person name="Powell J.R."/>
            <person name="Prohaska S."/>
            <person name="Pruitt K."/>
            <person name="Puig M."/>
            <person name="Quesneville H."/>
            <person name="Ram K.R."/>
            <person name="Rand D."/>
            <person name="Rasmussen M.D."/>
            <person name="Reed L.K."/>
            <person name="Reenan R."/>
            <person name="Reily A."/>
            <person name="Remington K.A."/>
            <person name="Rieger T.T."/>
            <person name="Ritchie M.G."/>
            <person name="Robin C."/>
            <person name="Rogers Y.H."/>
            <person name="Rohde C."/>
            <person name="Rozas J."/>
            <person name="Rubenfield M.J."/>
            <person name="Ruiz A."/>
            <person name="Russo S."/>
            <person name="Salzberg S.L."/>
            <person name="Sanchez-Gracia A."/>
            <person name="Saranga D.J."/>
            <person name="Sato H."/>
            <person name="Schaeffer S.W."/>
            <person name="Schatz M.C."/>
            <person name="Schlenke T."/>
            <person name="Schwartz R."/>
            <person name="Segarra C."/>
            <person name="Singh R.S."/>
            <person name="Sirot L."/>
            <person name="Sirota M."/>
            <person name="Sisneros N.B."/>
            <person name="Smith C.D."/>
            <person name="Smith T.F."/>
            <person name="Spieth J."/>
            <person name="Stage D.E."/>
            <person name="Stark A."/>
            <person name="Stephan W."/>
            <person name="Strausberg R.L."/>
            <person name="Strempel S."/>
            <person name="Sturgill D."/>
            <person name="Sutton G."/>
            <person name="Sutton G.G."/>
            <person name="Tao W."/>
            <person name="Teichmann S."/>
            <person name="Tobari Y.N."/>
            <person name="Tomimura Y."/>
            <person name="Tsolas J.M."/>
            <person name="Valente V.L."/>
            <person name="Venter E."/>
            <person name="Venter J.C."/>
            <person name="Vicario S."/>
            <person name="Vieira F.G."/>
            <person name="Vilella A.J."/>
            <person name="Villasante A."/>
            <person name="Walenz B."/>
            <person name="Wang J."/>
            <person name="Wasserman M."/>
            <person name="Watts T."/>
            <person name="Wilson D."/>
            <person name="Wilson R.K."/>
            <person name="Wing R.A."/>
            <person name="Wolfner M.F."/>
            <person name="Wong A."/>
            <person name="Wong G.K."/>
            <person name="Wu C.I."/>
            <person name="Wu G."/>
            <person name="Yamamoto D."/>
            <person name="Yang H.P."/>
            <person name="Yang S.P."/>
            <person name="Yorke J.A."/>
            <person name="Yoshida K."/>
            <person name="Zdobnov E."/>
            <person name="Zhang P."/>
            <person name="Zhang Y."/>
            <person name="Zimin A.V."/>
            <person name="Baldwin J."/>
            <person name="Abdouelleil A."/>
            <person name="Abdulkadir J."/>
            <person name="Abebe A."/>
            <person name="Abera B."/>
            <person name="Abreu J."/>
            <person name="Acer S.C."/>
            <person name="Aftuck L."/>
            <person name="Alexander A."/>
            <person name="An P."/>
            <person name="Anderson E."/>
            <person name="Anderson S."/>
            <person name="Arachi H."/>
            <person name="Azer M."/>
            <person name="Bachantsang P."/>
            <person name="Barry A."/>
            <person name="Bayul T."/>
            <person name="Berlin A."/>
            <person name="Bessette D."/>
            <person name="Bloom T."/>
            <person name="Blye J."/>
            <person name="Boguslavskiy L."/>
            <person name="Bonnet C."/>
            <person name="Boukhgalter B."/>
            <person name="Bourzgui I."/>
            <person name="Brown A."/>
            <person name="Cahill P."/>
            <person name="Channer S."/>
            <person name="Cheshatsang Y."/>
            <person name="Chuda L."/>
            <person name="Citroen M."/>
            <person name="Collymore A."/>
            <person name="Cooke P."/>
            <person name="Costello M."/>
            <person name="D'Aco K."/>
            <person name="Daza R."/>
            <person name="De Haan G."/>
            <person name="DeGray S."/>
            <person name="DeMaso C."/>
            <person name="Dhargay N."/>
            <person name="Dooley K."/>
            <person name="Dooley E."/>
            <person name="Doricent M."/>
            <person name="Dorje P."/>
            <person name="Dorjee K."/>
            <person name="Dupes A."/>
            <person name="Elong R."/>
            <person name="Falk J."/>
            <person name="Farina A."/>
            <person name="Faro S."/>
            <person name="Ferguson D."/>
            <person name="Fisher S."/>
            <person name="Foley C.D."/>
            <person name="Franke A."/>
            <person name="Friedrich D."/>
            <person name="Gadbois L."/>
            <person name="Gearin G."/>
            <person name="Gearin C.R."/>
            <person name="Giannoukos G."/>
            <person name="Goode T."/>
            <person name="Graham J."/>
            <person name="Grandbois E."/>
            <person name="Grewal S."/>
            <person name="Gyaltsen K."/>
            <person name="Hafez N."/>
            <person name="Hagos B."/>
            <person name="Hall J."/>
            <person name="Henson C."/>
            <person name="Hollinger A."/>
            <person name="Honan T."/>
            <person name="Huard M.D."/>
            <person name="Hughes L."/>
            <person name="Hurhula B."/>
            <person name="Husby M.E."/>
            <person name="Kamat A."/>
            <person name="Kanga B."/>
            <person name="Kashin S."/>
            <person name="Khazanovich D."/>
            <person name="Kisner P."/>
            <person name="Lance K."/>
            <person name="Lara M."/>
            <person name="Lee W."/>
            <person name="Lennon N."/>
            <person name="Letendre F."/>
            <person name="LeVine R."/>
            <person name="Lipovsky A."/>
            <person name="Liu X."/>
            <person name="Liu J."/>
            <person name="Liu S."/>
            <person name="Lokyitsang T."/>
            <person name="Lokyitsang Y."/>
            <person name="Lubonja R."/>
            <person name="Lui A."/>
            <person name="MacDonald P."/>
            <person name="Magnisalis V."/>
            <person name="Maru K."/>
            <person name="Matthews C."/>
            <person name="McCusker W."/>
            <person name="McDonough S."/>
            <person name="Mehta T."/>
            <person name="Meldrim J."/>
            <person name="Meneus L."/>
            <person name="Mihai O."/>
            <person name="Mihalev A."/>
            <person name="Mihova T."/>
            <person name="Mittelman R."/>
            <person name="Mlenga V."/>
            <person name="Montmayeur A."/>
            <person name="Mulrain L."/>
            <person name="Navidi A."/>
            <person name="Naylor J."/>
            <person name="Negash T."/>
            <person name="Nguyen T."/>
            <person name="Nguyen N."/>
            <person name="Nicol R."/>
            <person name="Norbu C."/>
            <person name="Norbu N."/>
            <person name="Novod N."/>
            <person name="O'Neill B."/>
            <person name="Osman S."/>
            <person name="Markiewicz E."/>
            <person name="Oyono O.L."/>
            <person name="Patti C."/>
            <person name="Phunkhang P."/>
            <person name="Pierre F."/>
            <person name="Priest M."/>
            <person name="Raghuraman S."/>
            <person name="Rege F."/>
            <person name="Reyes R."/>
            <person name="Rise C."/>
            <person name="Rogov P."/>
            <person name="Ross K."/>
            <person name="Ryan E."/>
            <person name="Settipalli S."/>
            <person name="Shea T."/>
            <person name="Sherpa N."/>
            <person name="Shi L."/>
            <person name="Shih D."/>
            <person name="Sparrow T."/>
            <person name="Spaulding J."/>
            <person name="Stalker J."/>
            <person name="Stange-Thomann N."/>
            <person name="Stavropoulos S."/>
            <person name="Stone C."/>
            <person name="Strader C."/>
            <person name="Tesfaye S."/>
            <person name="Thomson T."/>
            <person name="Thoulutsang Y."/>
            <person name="Thoulutsang D."/>
            <person name="Topham K."/>
            <person name="Topping I."/>
            <person name="Tsamla T."/>
            <person name="Vassiliev H."/>
            <person name="Vo A."/>
            <person name="Wangchuk T."/>
            <person name="Wangdi T."/>
            <person name="Weiand M."/>
            <person name="Wilkinson J."/>
            <person name="Wilson A."/>
            <person name="Yadav S."/>
            <person name="Young G."/>
            <person name="Yu Q."/>
            <person name="Zembek L."/>
            <person name="Zhong D."/>
            <person name="Zimmer A."/>
            <person name="Zwirko Z."/>
            <person name="Jaffe D.B."/>
            <person name="Alvarez P."/>
            <person name="Brockman W."/>
            <person name="Butler J."/>
            <person name="Chin C."/>
            <person name="Gnerre S."/>
            <person name="Grabherr M."/>
            <person name="Kleber M."/>
            <person name="Mauceli E."/>
            <person name="MacCallum I."/>
        </authorList>
    </citation>
    <scope>NUCLEOTIDE SEQUENCE [LARGE SCALE GENOMIC DNA]</scope>
    <source>
        <strain evidence="5">Tucson 15081-1352.22</strain>
    </source>
</reference>
<evidence type="ECO:0000256" key="3">
    <source>
        <dbReference type="PIRNR" id="PIRNR001213"/>
    </source>
</evidence>